<evidence type="ECO:0000313" key="2">
    <source>
        <dbReference type="EMBL" id="SIT58188.1"/>
    </source>
</evidence>
<evidence type="ECO:0000256" key="1">
    <source>
        <dbReference type="SAM" id="MobiDB-lite"/>
    </source>
</evidence>
<protein>
    <submittedName>
        <fullName evidence="2">Uncharacterized protein</fullName>
    </submittedName>
</protein>
<proteinExistence type="predicted"/>
<feature type="region of interest" description="Disordered" evidence="1">
    <location>
        <begin position="238"/>
        <end position="258"/>
    </location>
</feature>
<name>A0A1R3VE70_9HYPH</name>
<dbReference type="AlphaFoldDB" id="A0A1R3VE70"/>
<dbReference type="STRING" id="1631249.BQ8794_50290"/>
<gene>
    <name evidence="2" type="ORF">BQ8794_50290</name>
</gene>
<evidence type="ECO:0000313" key="3">
    <source>
        <dbReference type="Proteomes" id="UP000188388"/>
    </source>
</evidence>
<sequence>MTDWRSGPCWFSLHRPKVCRARALCKAAVLKNHRLWRCRICRQTGLANDRSGGSLKSVHQPGIGGGDTGDRVGASRRGFDLERTTAGRQGKEQELAVAAIADASRGDVLAFAFVLNAHLEQQRAADRLKRAADKIDEFVLGNGVGVRRQIGQAFGKRIFESFVVELRVHANLIHSPITPLPLIKVNVDNGRIMAVFPAFSNNALLPPGHGWTIRLFVPQCSENQWGNENPWEEKNARTDAGMAAALPQAHRQRSQAAR</sequence>
<feature type="region of interest" description="Disordered" evidence="1">
    <location>
        <begin position="49"/>
        <end position="75"/>
    </location>
</feature>
<keyword evidence="3" id="KW-1185">Reference proteome</keyword>
<dbReference type="Proteomes" id="UP000188388">
    <property type="component" value="Unassembled WGS sequence"/>
</dbReference>
<organism evidence="2 3">
    <name type="scientific">Mesorhizobium prunaredense</name>
    <dbReference type="NCBI Taxonomy" id="1631249"/>
    <lineage>
        <taxon>Bacteria</taxon>
        <taxon>Pseudomonadati</taxon>
        <taxon>Pseudomonadota</taxon>
        <taxon>Alphaproteobacteria</taxon>
        <taxon>Hyphomicrobiales</taxon>
        <taxon>Phyllobacteriaceae</taxon>
        <taxon>Mesorhizobium</taxon>
    </lineage>
</organism>
<accession>A0A1R3VE70</accession>
<reference evidence="3" key="1">
    <citation type="submission" date="2017-01" db="EMBL/GenBank/DDBJ databases">
        <authorList>
            <person name="Brunel B."/>
        </authorList>
    </citation>
    <scope>NUCLEOTIDE SEQUENCE [LARGE SCALE GENOMIC DNA]</scope>
</reference>
<dbReference type="EMBL" id="FTPD01000045">
    <property type="protein sequence ID" value="SIT58188.1"/>
    <property type="molecule type" value="Genomic_DNA"/>
</dbReference>